<dbReference type="AlphaFoldDB" id="A0A382L216"/>
<dbReference type="EMBL" id="UINC01084404">
    <property type="protein sequence ID" value="SVC31024.1"/>
    <property type="molecule type" value="Genomic_DNA"/>
</dbReference>
<evidence type="ECO:0000313" key="2">
    <source>
        <dbReference type="EMBL" id="SVC31024.1"/>
    </source>
</evidence>
<dbReference type="GO" id="GO:0008289">
    <property type="term" value="F:lipid binding"/>
    <property type="evidence" value="ECO:0007669"/>
    <property type="project" value="InterPro"/>
</dbReference>
<organism evidence="2">
    <name type="scientific">marine metagenome</name>
    <dbReference type="NCBI Taxonomy" id="408172"/>
    <lineage>
        <taxon>unclassified sequences</taxon>
        <taxon>metagenomes</taxon>
        <taxon>ecological metagenomes</taxon>
    </lineage>
</organism>
<evidence type="ECO:0000259" key="1">
    <source>
        <dbReference type="PROSITE" id="PS50848"/>
    </source>
</evidence>
<reference evidence="2" key="1">
    <citation type="submission" date="2018-05" db="EMBL/GenBank/DDBJ databases">
        <authorList>
            <person name="Lanie J.A."/>
            <person name="Ng W.-L."/>
            <person name="Kazmierczak K.M."/>
            <person name="Andrzejewski T.M."/>
            <person name="Davidsen T.M."/>
            <person name="Wayne K.J."/>
            <person name="Tettelin H."/>
            <person name="Glass J.I."/>
            <person name="Rusch D."/>
            <person name="Podicherti R."/>
            <person name="Tsui H.-C.T."/>
            <person name="Winkler M.E."/>
        </authorList>
    </citation>
    <scope>NUCLEOTIDE SEQUENCE</scope>
</reference>
<name>A0A382L216_9ZZZZ</name>
<dbReference type="Gene3D" id="3.30.530.20">
    <property type="match status" value="1"/>
</dbReference>
<sequence length="187" mass="21878">MFSILTAEIRLDSIDSIINWNIIHEEDIQIRWTDYNGYPICQTTSVLPFSIESISSIVENVENYPNVFKRIHRTNILDKDIVHVMLDMPLFLSNRDYVIQYKKNKTQDIWEFTFSAVKHINAPESKNYVRLVNAAGKWKLIPGNNNQTSVTYTWNGELLGDFPKFALERAWRTQGNEIIHWLSDALE</sequence>
<gene>
    <name evidence="2" type="ORF">METZ01_LOCUS283878</name>
</gene>
<proteinExistence type="predicted"/>
<accession>A0A382L216</accession>
<dbReference type="InterPro" id="IPR023393">
    <property type="entry name" value="START-like_dom_sf"/>
</dbReference>
<feature type="domain" description="START" evidence="1">
    <location>
        <begin position="1"/>
        <end position="187"/>
    </location>
</feature>
<dbReference type="InterPro" id="IPR002913">
    <property type="entry name" value="START_lipid-bd_dom"/>
</dbReference>
<dbReference type="SUPFAM" id="SSF55961">
    <property type="entry name" value="Bet v1-like"/>
    <property type="match status" value="1"/>
</dbReference>
<dbReference type="PROSITE" id="PS50848">
    <property type="entry name" value="START"/>
    <property type="match status" value="1"/>
</dbReference>
<protein>
    <recommendedName>
        <fullName evidence="1">START domain-containing protein</fullName>
    </recommendedName>
</protein>